<keyword evidence="9" id="KW-0756">Sterol biosynthesis</keyword>
<comment type="cofactor">
    <cofactor evidence="2">
        <name>Mg(2+)</name>
        <dbReference type="ChEBI" id="CHEBI:18420"/>
    </cofactor>
</comment>
<dbReference type="SUPFAM" id="SSF55811">
    <property type="entry name" value="Nudix"/>
    <property type="match status" value="1"/>
</dbReference>
<comment type="catalytic activity">
    <reaction evidence="1">
        <text>isopentenyl diphosphate = dimethylallyl diphosphate</text>
        <dbReference type="Rhea" id="RHEA:23284"/>
        <dbReference type="ChEBI" id="CHEBI:57623"/>
        <dbReference type="ChEBI" id="CHEBI:128769"/>
        <dbReference type="EC" id="5.3.3.2"/>
    </reaction>
</comment>
<evidence type="ECO:0000256" key="11">
    <source>
        <dbReference type="ARBA" id="ARBA00022955"/>
    </source>
</evidence>
<evidence type="ECO:0000313" key="17">
    <source>
        <dbReference type="Proteomes" id="UP001566132"/>
    </source>
</evidence>
<keyword evidence="10" id="KW-0460">Magnesium</keyword>
<dbReference type="InterPro" id="IPR000086">
    <property type="entry name" value="NUDIX_hydrolase_dom"/>
</dbReference>
<comment type="similarity">
    <text evidence="5">Belongs to the IPP isomerase type 1 family.</text>
</comment>
<keyword evidence="9" id="KW-0753">Steroid metabolism</keyword>
<dbReference type="PIRSF" id="PIRSF018427">
    <property type="entry name" value="Isopntndiph_ism"/>
    <property type="match status" value="1"/>
</dbReference>
<keyword evidence="13" id="KW-0414">Isoprene biosynthesis</keyword>
<gene>
    <name evidence="16" type="ORF">ABEB36_002248</name>
</gene>
<dbReference type="Gene3D" id="3.90.79.10">
    <property type="entry name" value="Nucleoside Triphosphate Pyrophosphohydrolase"/>
    <property type="match status" value="1"/>
</dbReference>
<evidence type="ECO:0000259" key="15">
    <source>
        <dbReference type="PROSITE" id="PS51462"/>
    </source>
</evidence>
<dbReference type="Proteomes" id="UP001566132">
    <property type="component" value="Unassembled WGS sequence"/>
</dbReference>
<dbReference type="EMBL" id="JBDJPC010000002">
    <property type="protein sequence ID" value="KAL1512701.1"/>
    <property type="molecule type" value="Genomic_DNA"/>
</dbReference>
<evidence type="ECO:0000256" key="13">
    <source>
        <dbReference type="ARBA" id="ARBA00023229"/>
    </source>
</evidence>
<organism evidence="16 17">
    <name type="scientific">Hypothenemus hampei</name>
    <name type="common">Coffee berry borer</name>
    <dbReference type="NCBI Taxonomy" id="57062"/>
    <lineage>
        <taxon>Eukaryota</taxon>
        <taxon>Metazoa</taxon>
        <taxon>Ecdysozoa</taxon>
        <taxon>Arthropoda</taxon>
        <taxon>Hexapoda</taxon>
        <taxon>Insecta</taxon>
        <taxon>Pterygota</taxon>
        <taxon>Neoptera</taxon>
        <taxon>Endopterygota</taxon>
        <taxon>Coleoptera</taxon>
        <taxon>Polyphaga</taxon>
        <taxon>Cucujiformia</taxon>
        <taxon>Curculionidae</taxon>
        <taxon>Scolytinae</taxon>
        <taxon>Hypothenemus</taxon>
    </lineage>
</organism>
<evidence type="ECO:0000256" key="12">
    <source>
        <dbReference type="ARBA" id="ARBA00023098"/>
    </source>
</evidence>
<evidence type="ECO:0000256" key="8">
    <source>
        <dbReference type="ARBA" id="ARBA00022723"/>
    </source>
</evidence>
<comment type="function">
    <text evidence="3">Catalyzes the 1,3-allylic rearrangement of the homoallylic substrate isopentenyl (IPP) to its highly electrophilic allylic isomer, dimethylallyl diphosphate (DMAPP).</text>
</comment>
<dbReference type="PROSITE" id="PS51462">
    <property type="entry name" value="NUDIX"/>
    <property type="match status" value="1"/>
</dbReference>
<dbReference type="GO" id="GO:0046872">
    <property type="term" value="F:metal ion binding"/>
    <property type="evidence" value="ECO:0007669"/>
    <property type="project" value="UniProtKB-KW"/>
</dbReference>
<dbReference type="InterPro" id="IPR011876">
    <property type="entry name" value="IsopentenylPP_isomerase_typ1"/>
</dbReference>
<comment type="pathway">
    <text evidence="4">Isoprenoid biosynthesis; dimethylallyl diphosphate biosynthesis; dimethylallyl diphosphate from isopentenyl diphosphate: step 1/1.</text>
</comment>
<dbReference type="CDD" id="cd02885">
    <property type="entry name" value="NUDIX_IPP_Isomerase"/>
    <property type="match status" value="1"/>
</dbReference>
<comment type="caution">
    <text evidence="16">The sequence shown here is derived from an EMBL/GenBank/DDBJ whole genome shotgun (WGS) entry which is preliminary data.</text>
</comment>
<keyword evidence="7" id="KW-0444">Lipid biosynthesis</keyword>
<protein>
    <recommendedName>
        <fullName evidence="6">isopentenyl-diphosphate Delta-isomerase</fullName>
        <ecNumber evidence="6">5.3.3.2</ecNumber>
    </recommendedName>
</protein>
<evidence type="ECO:0000256" key="6">
    <source>
        <dbReference type="ARBA" id="ARBA00012057"/>
    </source>
</evidence>
<evidence type="ECO:0000256" key="3">
    <source>
        <dbReference type="ARBA" id="ARBA00003951"/>
    </source>
</evidence>
<evidence type="ECO:0000256" key="2">
    <source>
        <dbReference type="ARBA" id="ARBA00001946"/>
    </source>
</evidence>
<dbReference type="PANTHER" id="PTHR10885">
    <property type="entry name" value="ISOPENTENYL-DIPHOSPHATE DELTA-ISOMERASE"/>
    <property type="match status" value="1"/>
</dbReference>
<reference evidence="16 17" key="1">
    <citation type="submission" date="2024-05" db="EMBL/GenBank/DDBJ databases">
        <title>Genetic variation in Jamaican populations of the coffee berry borer (Hypothenemus hampei).</title>
        <authorList>
            <person name="Errbii M."/>
            <person name="Myrie A."/>
        </authorList>
    </citation>
    <scope>NUCLEOTIDE SEQUENCE [LARGE SCALE GENOMIC DNA]</scope>
    <source>
        <strain evidence="16">JA-Hopewell-2020-01-JO</strain>
        <tissue evidence="16">Whole body</tissue>
    </source>
</reference>
<keyword evidence="9" id="KW-0152">Cholesterol biosynthesis</keyword>
<dbReference type="GO" id="GO:0008299">
    <property type="term" value="P:isoprenoid biosynthetic process"/>
    <property type="evidence" value="ECO:0007669"/>
    <property type="project" value="UniProtKB-KW"/>
</dbReference>
<dbReference type="GO" id="GO:0006695">
    <property type="term" value="P:cholesterol biosynthetic process"/>
    <property type="evidence" value="ECO:0007669"/>
    <property type="project" value="UniProtKB-KW"/>
</dbReference>
<keyword evidence="11" id="KW-0752">Steroid biosynthesis</keyword>
<evidence type="ECO:0000256" key="4">
    <source>
        <dbReference type="ARBA" id="ARBA00004826"/>
    </source>
</evidence>
<dbReference type="Pfam" id="PF00293">
    <property type="entry name" value="NUDIX"/>
    <property type="match status" value="1"/>
</dbReference>
<dbReference type="EC" id="5.3.3.2" evidence="6"/>
<evidence type="ECO:0000256" key="9">
    <source>
        <dbReference type="ARBA" id="ARBA00022778"/>
    </source>
</evidence>
<evidence type="ECO:0000256" key="1">
    <source>
        <dbReference type="ARBA" id="ARBA00000374"/>
    </source>
</evidence>
<keyword evidence="8" id="KW-0479">Metal-binding</keyword>
<feature type="domain" description="Nudix hydrolase" evidence="15">
    <location>
        <begin position="72"/>
        <end position="220"/>
    </location>
</feature>
<evidence type="ECO:0000256" key="7">
    <source>
        <dbReference type="ARBA" id="ARBA00022516"/>
    </source>
</evidence>
<dbReference type="GO" id="GO:0004452">
    <property type="term" value="F:isopentenyl-diphosphate delta-isomerase activity"/>
    <property type="evidence" value="ECO:0007669"/>
    <property type="project" value="UniProtKB-EC"/>
</dbReference>
<dbReference type="NCBIfam" id="TIGR02150">
    <property type="entry name" value="IPP_isom_1"/>
    <property type="match status" value="1"/>
</dbReference>
<dbReference type="PANTHER" id="PTHR10885:SF0">
    <property type="entry name" value="ISOPENTENYL-DIPHOSPHATE DELTA-ISOMERASE"/>
    <property type="match status" value="1"/>
</dbReference>
<evidence type="ECO:0000256" key="5">
    <source>
        <dbReference type="ARBA" id="ARBA00007579"/>
    </source>
</evidence>
<accession>A0ABD1F5P9</accession>
<keyword evidence="12" id="KW-0443">Lipid metabolism</keyword>
<dbReference type="InterPro" id="IPR015797">
    <property type="entry name" value="NUDIX_hydrolase-like_dom_sf"/>
</dbReference>
<name>A0ABD1F5P9_HYPHA</name>
<evidence type="ECO:0000313" key="16">
    <source>
        <dbReference type="EMBL" id="KAL1512701.1"/>
    </source>
</evidence>
<evidence type="ECO:0000256" key="10">
    <source>
        <dbReference type="ARBA" id="ARBA00022842"/>
    </source>
</evidence>
<dbReference type="FunFam" id="3.90.79.10:FF:000012">
    <property type="entry name" value="Isopentenyl-diphosphate Delta-isomerase 1"/>
    <property type="match status" value="1"/>
</dbReference>
<proteinExistence type="inferred from homology"/>
<keyword evidence="9" id="KW-0153">Cholesterol metabolism</keyword>
<keyword evidence="9" id="KW-1207">Sterol metabolism</keyword>
<sequence length="251" mass="29058">MFATAIRNVTIVSKSYLKRTIANAVPSSNKQVDPQHEAMLKDMCFLVDDNDKIIGQATKQHCHLVQKDGTIPLHRAFSVFLFNKKGDLLLQKRSSEKITYPDYYTNSCCSHPLANHVGEDEDADAIGIKRAAQRRLNYELGISLDSIPLDSMHYITRVHYKDEGNGKYGEHEIDYVIFIQKDVKLKPNSSEVSEISFVPRNEFDEFVPTLTGQWTPWFSLILKHRLKFWWDNLDKLDEIKDHKKILKFKSE</sequence>
<keyword evidence="17" id="KW-1185">Reference proteome</keyword>
<keyword evidence="14" id="KW-0413">Isomerase</keyword>
<dbReference type="AlphaFoldDB" id="A0ABD1F5P9"/>
<evidence type="ECO:0000256" key="14">
    <source>
        <dbReference type="ARBA" id="ARBA00023235"/>
    </source>
</evidence>